<evidence type="ECO:0000256" key="8">
    <source>
        <dbReference type="RuleBase" id="RU363032"/>
    </source>
</evidence>
<feature type="domain" description="ABC transmembrane type-1" evidence="9">
    <location>
        <begin position="363"/>
        <end position="555"/>
    </location>
</feature>
<comment type="similarity">
    <text evidence="8">Belongs to the binding-protein-dependent transport system permease family.</text>
</comment>
<dbReference type="OrthoDB" id="9782004at2"/>
<dbReference type="Proteomes" id="UP000005632">
    <property type="component" value="Chromosome"/>
</dbReference>
<evidence type="ECO:0000256" key="5">
    <source>
        <dbReference type="ARBA" id="ARBA00022692"/>
    </source>
</evidence>
<gene>
    <name evidence="10" type="ordered locus">SpiGrapes_1352</name>
</gene>
<dbReference type="SUPFAM" id="SSF161098">
    <property type="entry name" value="MetI-like"/>
    <property type="match status" value="2"/>
</dbReference>
<feature type="transmembrane region" description="Helical" evidence="8">
    <location>
        <begin position="428"/>
        <end position="447"/>
    </location>
</feature>
<dbReference type="InterPro" id="IPR000515">
    <property type="entry name" value="MetI-like"/>
</dbReference>
<reference evidence="10 11" key="1">
    <citation type="submission" date="2011-11" db="EMBL/GenBank/DDBJ databases">
        <title>Complete sequence of Spirochaeta sp. grapes.</title>
        <authorList>
            <consortium name="US DOE Joint Genome Institute"/>
            <person name="Lucas S."/>
            <person name="Han J."/>
            <person name="Lapidus A."/>
            <person name="Cheng J.-F."/>
            <person name="Goodwin L."/>
            <person name="Pitluck S."/>
            <person name="Peters L."/>
            <person name="Ovchinnikova G."/>
            <person name="Munk A.C."/>
            <person name="Detter J.C."/>
            <person name="Han C."/>
            <person name="Tapia R."/>
            <person name="Land M."/>
            <person name="Hauser L."/>
            <person name="Kyrpides N."/>
            <person name="Ivanova N."/>
            <person name="Pagani I."/>
            <person name="Ritalahtilisa K."/>
            <person name="Loeffler F."/>
            <person name="Woyke T."/>
        </authorList>
    </citation>
    <scope>NUCLEOTIDE SEQUENCE [LARGE SCALE GENOMIC DNA]</scope>
    <source>
        <strain evidence="11">ATCC BAA-1885 / DSM 22778 / Grapes</strain>
    </source>
</reference>
<keyword evidence="2 8" id="KW-0813">Transport</keyword>
<dbReference type="PANTHER" id="PTHR43357">
    <property type="entry name" value="INNER MEMBRANE ABC TRANSPORTER PERMEASE PROTEIN YDCV"/>
    <property type="match status" value="1"/>
</dbReference>
<dbReference type="Gene3D" id="1.10.3720.10">
    <property type="entry name" value="MetI-like"/>
    <property type="match status" value="2"/>
</dbReference>
<organism evidence="10 11">
    <name type="scientific">Sphaerochaeta pleomorpha (strain ATCC BAA-1885 / DSM 22778 / Grapes)</name>
    <dbReference type="NCBI Taxonomy" id="158190"/>
    <lineage>
        <taxon>Bacteria</taxon>
        <taxon>Pseudomonadati</taxon>
        <taxon>Spirochaetota</taxon>
        <taxon>Spirochaetia</taxon>
        <taxon>Spirochaetales</taxon>
        <taxon>Sphaerochaetaceae</taxon>
        <taxon>Sphaerochaeta</taxon>
    </lineage>
</organism>
<dbReference type="GO" id="GO:0005886">
    <property type="term" value="C:plasma membrane"/>
    <property type="evidence" value="ECO:0007669"/>
    <property type="project" value="UniProtKB-SubCell"/>
</dbReference>
<dbReference type="CDD" id="cd06261">
    <property type="entry name" value="TM_PBP2"/>
    <property type="match status" value="2"/>
</dbReference>
<dbReference type="HOGENOM" id="CLU_021838_2_1_12"/>
<evidence type="ECO:0000256" key="6">
    <source>
        <dbReference type="ARBA" id="ARBA00022989"/>
    </source>
</evidence>
<keyword evidence="11" id="KW-1185">Reference proteome</keyword>
<evidence type="ECO:0000256" key="4">
    <source>
        <dbReference type="ARBA" id="ARBA00022519"/>
    </source>
</evidence>
<keyword evidence="7 8" id="KW-0472">Membrane</keyword>
<feature type="transmembrane region" description="Helical" evidence="8">
    <location>
        <begin position="12"/>
        <end position="42"/>
    </location>
</feature>
<evidence type="ECO:0000256" key="3">
    <source>
        <dbReference type="ARBA" id="ARBA00022475"/>
    </source>
</evidence>
<feature type="transmembrane region" description="Helical" evidence="8">
    <location>
        <begin position="199"/>
        <end position="221"/>
    </location>
</feature>
<dbReference type="EMBL" id="CP003155">
    <property type="protein sequence ID" value="AEV29165.1"/>
    <property type="molecule type" value="Genomic_DNA"/>
</dbReference>
<feature type="transmembrane region" description="Helical" evidence="8">
    <location>
        <begin position="534"/>
        <end position="558"/>
    </location>
</feature>
<accession>G8QTY9</accession>
<evidence type="ECO:0000313" key="11">
    <source>
        <dbReference type="Proteomes" id="UP000005632"/>
    </source>
</evidence>
<keyword evidence="3" id="KW-1003">Cell membrane</keyword>
<dbReference type="PROSITE" id="PS50928">
    <property type="entry name" value="ABC_TM1"/>
    <property type="match status" value="2"/>
</dbReference>
<feature type="domain" description="ABC transmembrane type-1" evidence="9">
    <location>
        <begin position="65"/>
        <end position="274"/>
    </location>
</feature>
<keyword evidence="6 8" id="KW-1133">Transmembrane helix</keyword>
<name>G8QTY9_SPHPG</name>
<evidence type="ECO:0000256" key="2">
    <source>
        <dbReference type="ARBA" id="ARBA00022448"/>
    </source>
</evidence>
<keyword evidence="4" id="KW-0997">Cell inner membrane</keyword>
<dbReference type="STRING" id="158190.SpiGrapes_1352"/>
<dbReference type="GO" id="GO:0055085">
    <property type="term" value="P:transmembrane transport"/>
    <property type="evidence" value="ECO:0007669"/>
    <property type="project" value="InterPro"/>
</dbReference>
<evidence type="ECO:0000313" key="10">
    <source>
        <dbReference type="EMBL" id="AEV29165.1"/>
    </source>
</evidence>
<feature type="transmembrane region" description="Helical" evidence="8">
    <location>
        <begin position="255"/>
        <end position="274"/>
    </location>
</feature>
<keyword evidence="5 8" id="KW-0812">Transmembrane</keyword>
<protein>
    <submittedName>
        <fullName evidence="10">ABC-type Fe3+ transport system, permease component</fullName>
    </submittedName>
</protein>
<evidence type="ECO:0000256" key="7">
    <source>
        <dbReference type="ARBA" id="ARBA00023136"/>
    </source>
</evidence>
<dbReference type="eggNOG" id="COG1178">
    <property type="taxonomic scope" value="Bacteria"/>
</dbReference>
<feature type="transmembrane region" description="Helical" evidence="8">
    <location>
        <begin position="144"/>
        <end position="168"/>
    </location>
</feature>
<dbReference type="InterPro" id="IPR035906">
    <property type="entry name" value="MetI-like_sf"/>
</dbReference>
<dbReference type="KEGG" id="sgp:SpiGrapes_1352"/>
<evidence type="ECO:0000256" key="1">
    <source>
        <dbReference type="ARBA" id="ARBA00004429"/>
    </source>
</evidence>
<feature type="transmembrane region" description="Helical" evidence="8">
    <location>
        <begin position="69"/>
        <end position="91"/>
    </location>
</feature>
<feature type="transmembrane region" description="Helical" evidence="8">
    <location>
        <begin position="367"/>
        <end position="389"/>
    </location>
</feature>
<dbReference type="AlphaFoldDB" id="G8QTY9"/>
<dbReference type="Pfam" id="PF00528">
    <property type="entry name" value="BPD_transp_1"/>
    <property type="match status" value="2"/>
</dbReference>
<feature type="transmembrane region" description="Helical" evidence="8">
    <location>
        <begin position="401"/>
        <end position="422"/>
    </location>
</feature>
<evidence type="ECO:0000259" key="9">
    <source>
        <dbReference type="PROSITE" id="PS50928"/>
    </source>
</evidence>
<sequence>MNKTIKIKKKFGIAEAVLLFSILVLVIIVAVPVLMIFLTAFIKQGHFNLSGVIEVLSQKDTYEALRNSLVIATGVTLLSTIIGVFFAWLIARTDIPGKKGLKAMFLVPFMLPSFICAMAWKVLLSPRSGYVNKILMIIFGLDKAPINIMTLGGIIAIETMYLFPFVFLQVSGALERMDPTLEESARISGASLGTITRKITLPLVLPSIVAGALLVFLYSLAHFGVPAILGTERGIYNIPTKIYERIYASGGSYEAIRTGTILSTVLVITATLILKAQNIVLKKGRFQIIAGKSMRPTVMKLRGARWPLFAFCVLYLLITVVLPTVTIFLIGGLKTYGLPFVPKNMTFLNYEEIFKLRMTRSAIWNSLYLSTLTAFVTMLAGVMISYVIVKMKVKGKFILEFLGVLPYSLPGTVIALGCILTWSGKFGINLYNTAGIIFVAYIARYMAFSIKSNSAALEQVSDSLEEASRSCGATHWQTLTNIVIPLIRPGMINAFFLIFLPALRELTTSVLLYGPNTRTIGVAIYALNEDGETVRAAALAGIALIIIFFGETVIKGVLARFDKTARS</sequence>
<dbReference type="PANTHER" id="PTHR43357:SF3">
    <property type="entry name" value="FE(3+)-TRANSPORT SYSTEM PERMEASE PROTEIN FBPB 2"/>
    <property type="match status" value="1"/>
</dbReference>
<dbReference type="RefSeq" id="WP_014270014.1">
    <property type="nucleotide sequence ID" value="NC_016633.1"/>
</dbReference>
<feature type="transmembrane region" description="Helical" evidence="8">
    <location>
        <begin position="103"/>
        <end position="124"/>
    </location>
</feature>
<feature type="transmembrane region" description="Helical" evidence="8">
    <location>
        <begin position="308"/>
        <end position="330"/>
    </location>
</feature>
<proteinExistence type="inferred from homology"/>
<comment type="subcellular location">
    <subcellularLocation>
        <location evidence="1">Cell inner membrane</location>
        <topology evidence="1">Multi-pass membrane protein</topology>
    </subcellularLocation>
    <subcellularLocation>
        <location evidence="8">Cell membrane</location>
        <topology evidence="8">Multi-pass membrane protein</topology>
    </subcellularLocation>
</comment>